<keyword evidence="3" id="KW-0809">Transit peptide</keyword>
<dbReference type="GO" id="GO:0051536">
    <property type="term" value="F:iron-sulfur cluster binding"/>
    <property type="evidence" value="ECO:0007669"/>
    <property type="project" value="UniProtKB-KW"/>
</dbReference>
<comment type="subcellular location">
    <subcellularLocation>
        <location evidence="1">Mitochondrion</location>
    </subcellularLocation>
</comment>
<dbReference type="InterPro" id="IPR015324">
    <property type="entry name" value="Ribosomal_Rsm22-like"/>
</dbReference>
<evidence type="ECO:0000256" key="1">
    <source>
        <dbReference type="ARBA" id="ARBA00004173"/>
    </source>
</evidence>
<dbReference type="GO" id="GO:0046872">
    <property type="term" value="F:metal ion binding"/>
    <property type="evidence" value="ECO:0007669"/>
    <property type="project" value="UniProtKB-KW"/>
</dbReference>
<evidence type="ECO:0000313" key="8">
    <source>
        <dbReference type="EMBL" id="KAK9802662.1"/>
    </source>
</evidence>
<reference evidence="8 9" key="1">
    <citation type="journal article" date="2024" name="Nat. Commun.">
        <title>Phylogenomics reveals the evolutionary origins of lichenization in chlorophyte algae.</title>
        <authorList>
            <person name="Puginier C."/>
            <person name="Libourel C."/>
            <person name="Otte J."/>
            <person name="Skaloud P."/>
            <person name="Haon M."/>
            <person name="Grisel S."/>
            <person name="Petersen M."/>
            <person name="Berrin J.G."/>
            <person name="Delaux P.M."/>
            <person name="Dal Grande F."/>
            <person name="Keller J."/>
        </authorList>
    </citation>
    <scope>NUCLEOTIDE SEQUENCE [LARGE SCALE GENOMIC DNA]</scope>
    <source>
        <strain evidence="8 9">SAG 2036</strain>
    </source>
</reference>
<evidence type="ECO:0000256" key="2">
    <source>
        <dbReference type="ARBA" id="ARBA00022723"/>
    </source>
</evidence>
<dbReference type="InterPro" id="IPR052571">
    <property type="entry name" value="Mt_RNA_Methyltransferase"/>
</dbReference>
<evidence type="ECO:0000256" key="4">
    <source>
        <dbReference type="ARBA" id="ARBA00023004"/>
    </source>
</evidence>
<dbReference type="EMBL" id="JALJOQ010000069">
    <property type="protein sequence ID" value="KAK9802662.1"/>
    <property type="molecule type" value="Genomic_DNA"/>
</dbReference>
<sequence>MLAYRAAFRWLETSLLSSTRLRPGCSASDLARPLSSLPSADQQQPGQLQAELAAFISQRTLGTIGLPPELVAAIEAVQSGDGTTSARALRRHGQHLLSELRNNSRSTARGGQLDLTADPFQSSATGRLSQKQAAQRSSRAVSDLKAVAWDIGPDSKGELDDIQHSLELGATARHAAPVYDRAGRTAGYNVMRLPACYAAAYRVLRELRIARPQLRPASLLDFGAGPGTATWAAQEVWPGMIQTVAAVEPSRMMATMGYKIDEQLTGRYSAAMQWHTTLQFHDSPGKGARRRQARLRRQHDVVMAAYVLCELDPGERRRTVNALWHQAKHALVLIEPGTPAGSATIRAARQQVLSDRKAGDAHVVAPCPHDGRCPMDGTKSWCHFAQRFTRTRMQAAAKVLPNGHAALRRAPAGANTGQAQGQLIRQAVGSVDKRHWLGTAGYRIARKSRWGDLWPGYYEKNSITQQASSGDQPS</sequence>
<protein>
    <submittedName>
        <fullName evidence="8">Uncharacterized protein</fullName>
    </submittedName>
</protein>
<evidence type="ECO:0000256" key="5">
    <source>
        <dbReference type="ARBA" id="ARBA00023014"/>
    </source>
</evidence>
<keyword evidence="9" id="KW-1185">Reference proteome</keyword>
<dbReference type="Proteomes" id="UP001465755">
    <property type="component" value="Unassembled WGS sequence"/>
</dbReference>
<comment type="caution">
    <text evidence="8">The sequence shown here is derived from an EMBL/GenBank/DDBJ whole genome shotgun (WGS) entry which is preliminary data.</text>
</comment>
<proteinExistence type="predicted"/>
<dbReference type="GO" id="GO:0005763">
    <property type="term" value="C:mitochondrial small ribosomal subunit"/>
    <property type="evidence" value="ECO:0007669"/>
    <property type="project" value="TreeGrafter"/>
</dbReference>
<dbReference type="PANTHER" id="PTHR13184:SF5">
    <property type="entry name" value="METHYLTRANSFERASE-LIKE PROTEIN 17, MITOCHONDRIAL"/>
    <property type="match status" value="1"/>
</dbReference>
<name>A0AAW1P2Y1_9CHLO</name>
<dbReference type="InterPro" id="IPR029063">
    <property type="entry name" value="SAM-dependent_MTases_sf"/>
</dbReference>
<dbReference type="Pfam" id="PF09243">
    <property type="entry name" value="Rsm22"/>
    <property type="match status" value="1"/>
</dbReference>
<keyword evidence="5" id="KW-0411">Iron-sulfur</keyword>
<organism evidence="8 9">
    <name type="scientific">Symbiochloris irregularis</name>
    <dbReference type="NCBI Taxonomy" id="706552"/>
    <lineage>
        <taxon>Eukaryota</taxon>
        <taxon>Viridiplantae</taxon>
        <taxon>Chlorophyta</taxon>
        <taxon>core chlorophytes</taxon>
        <taxon>Trebouxiophyceae</taxon>
        <taxon>Trebouxiales</taxon>
        <taxon>Trebouxiaceae</taxon>
        <taxon>Symbiochloris</taxon>
    </lineage>
</organism>
<dbReference type="GO" id="GO:0008168">
    <property type="term" value="F:methyltransferase activity"/>
    <property type="evidence" value="ECO:0007669"/>
    <property type="project" value="InterPro"/>
</dbReference>
<dbReference type="GO" id="GO:0003735">
    <property type="term" value="F:structural constituent of ribosome"/>
    <property type="evidence" value="ECO:0007669"/>
    <property type="project" value="TreeGrafter"/>
</dbReference>
<comment type="function">
    <text evidence="7">Mitochondrial ribosome (mitoribosome) assembly factor. Binds at the interface of the head and body domains of the mitochondrial small ribosomal subunit (mt-SSU), occluding the mRNA channel and preventing compaction of the head domain towards the body. Probable inactive methyltransferase: retains the characteristic folding and ability to bind S-adenosyl-L-methionine, but it probably lost its methyltransferase activity.</text>
</comment>
<evidence type="ECO:0000256" key="3">
    <source>
        <dbReference type="ARBA" id="ARBA00022946"/>
    </source>
</evidence>
<keyword evidence="4" id="KW-0408">Iron</keyword>
<dbReference type="GO" id="GO:0006412">
    <property type="term" value="P:translation"/>
    <property type="evidence" value="ECO:0007669"/>
    <property type="project" value="InterPro"/>
</dbReference>
<dbReference type="AlphaFoldDB" id="A0AAW1P2Y1"/>
<evidence type="ECO:0000313" key="9">
    <source>
        <dbReference type="Proteomes" id="UP001465755"/>
    </source>
</evidence>
<dbReference type="PANTHER" id="PTHR13184">
    <property type="entry name" value="37S RIBOSOMAL PROTEIN S22"/>
    <property type="match status" value="1"/>
</dbReference>
<evidence type="ECO:0000256" key="6">
    <source>
        <dbReference type="ARBA" id="ARBA00023128"/>
    </source>
</evidence>
<keyword evidence="2" id="KW-0479">Metal-binding</keyword>
<accession>A0AAW1P2Y1</accession>
<keyword evidence="6" id="KW-0496">Mitochondrion</keyword>
<dbReference type="SUPFAM" id="SSF53335">
    <property type="entry name" value="S-adenosyl-L-methionine-dependent methyltransferases"/>
    <property type="match status" value="1"/>
</dbReference>
<evidence type="ECO:0000256" key="7">
    <source>
        <dbReference type="ARBA" id="ARBA00045681"/>
    </source>
</evidence>
<gene>
    <name evidence="8" type="ORF">WJX73_002378</name>
</gene>